<evidence type="ECO:0000313" key="2">
    <source>
        <dbReference type="Proteomes" id="UP000001423"/>
    </source>
</evidence>
<name>B9ES40_PROMM</name>
<dbReference type="KEGG" id="pmt:PMT_2655"/>
<proteinExistence type="predicted"/>
<gene>
    <name evidence="1" type="ordered locus">PMT_2655</name>
</gene>
<sequence>MDEVERLMLPGEQTPYRLWDGPAAARQTTQPCYEFDA</sequence>
<dbReference type="Proteomes" id="UP000001423">
    <property type="component" value="Chromosome"/>
</dbReference>
<accession>B9ES40</accession>
<dbReference type="AlphaFoldDB" id="B9ES40"/>
<organism evidence="1 2">
    <name type="scientific">Prochlorococcus marinus (strain MIT 9313)</name>
    <dbReference type="NCBI Taxonomy" id="74547"/>
    <lineage>
        <taxon>Bacteria</taxon>
        <taxon>Bacillati</taxon>
        <taxon>Cyanobacteriota</taxon>
        <taxon>Cyanophyceae</taxon>
        <taxon>Synechococcales</taxon>
        <taxon>Prochlorococcaceae</taxon>
        <taxon>Prochlorococcus</taxon>
    </lineage>
</organism>
<dbReference type="EMBL" id="BX548175">
    <property type="protein sequence ID" value="CAX32176.1"/>
    <property type="molecule type" value="Genomic_DNA"/>
</dbReference>
<evidence type="ECO:0000313" key="1">
    <source>
        <dbReference type="EMBL" id="CAX32176.1"/>
    </source>
</evidence>
<reference evidence="1 2" key="1">
    <citation type="journal article" date="2003" name="Nature">
        <title>Genome divergence in two Prochlorococcus ecotypes reflects oceanic niche differentiation.</title>
        <authorList>
            <person name="Rocap G."/>
            <person name="Larimer F.W."/>
            <person name="Lamerdin J.E."/>
            <person name="Malfatti S."/>
            <person name="Chain P."/>
            <person name="Ahlgren N.A."/>
            <person name="Arellano A."/>
            <person name="Coleman M."/>
            <person name="Hauser L."/>
            <person name="Hess W.R."/>
            <person name="Johnson Z.I."/>
            <person name="Land M.L."/>
            <person name="Lindell D."/>
            <person name="Post A.F."/>
            <person name="Regala W."/>
            <person name="Shah M."/>
            <person name="Shaw S.L."/>
            <person name="Steglich C."/>
            <person name="Sullivan M.B."/>
            <person name="Ting C.S."/>
            <person name="Tolonen A."/>
            <person name="Webb E.A."/>
            <person name="Zinser E.R."/>
            <person name="Chisholm S.W."/>
        </authorList>
    </citation>
    <scope>NUCLEOTIDE SEQUENCE [LARGE SCALE GENOMIC DNA]</scope>
    <source>
        <strain evidence="2">MIT 9313</strain>
    </source>
</reference>
<dbReference type="HOGENOM" id="CLU_3397937_0_0_3"/>
<keyword evidence="2" id="KW-1185">Reference proteome</keyword>
<protein>
    <submittedName>
        <fullName evidence="1">Uncharacterized protein</fullName>
    </submittedName>
</protein>